<evidence type="ECO:0000313" key="3">
    <source>
        <dbReference type="Ensembl" id="ENSSFOP00015003643.1"/>
    </source>
</evidence>
<reference evidence="3" key="2">
    <citation type="submission" date="2025-08" db="UniProtKB">
        <authorList>
            <consortium name="Ensembl"/>
        </authorList>
    </citation>
    <scope>IDENTIFICATION</scope>
</reference>
<evidence type="ECO:0000256" key="2">
    <source>
        <dbReference type="SAM" id="SignalP"/>
    </source>
</evidence>
<reference evidence="3" key="3">
    <citation type="submission" date="2025-09" db="UniProtKB">
        <authorList>
            <consortium name="Ensembl"/>
        </authorList>
    </citation>
    <scope>IDENTIFICATION</scope>
</reference>
<feature type="chain" id="PRO_5034650898" evidence="2">
    <location>
        <begin position="21"/>
        <end position="138"/>
    </location>
</feature>
<dbReference type="AlphaFoldDB" id="A0A8C9R2H0"/>
<feature type="signal peptide" evidence="2">
    <location>
        <begin position="1"/>
        <end position="20"/>
    </location>
</feature>
<sequence length="138" mass="15534">MNMFALVLTVAVVFQQGAMDKWPHDFAPGERTDNTDYLGSLPPDLSEVVLGEVSEPNAEDQSSLCYLVREGQAEEHVVCQQQGRRRRRLFRRNFNVNPFGLRFGKRSWTEPPQAESAGPGSRKLLPYPGYLRDAGLPV</sequence>
<keyword evidence="4" id="KW-1185">Reference proteome</keyword>
<evidence type="ECO:0000313" key="4">
    <source>
        <dbReference type="Proteomes" id="UP000694397"/>
    </source>
</evidence>
<evidence type="ECO:0000256" key="1">
    <source>
        <dbReference type="SAM" id="MobiDB-lite"/>
    </source>
</evidence>
<name>A0A8C9R2H0_SCLFO</name>
<dbReference type="Proteomes" id="UP000694397">
    <property type="component" value="Chromosome 2"/>
</dbReference>
<keyword evidence="2" id="KW-0732">Signal</keyword>
<proteinExistence type="predicted"/>
<reference evidence="3 4" key="1">
    <citation type="submission" date="2019-04" db="EMBL/GenBank/DDBJ databases">
        <authorList>
            <consortium name="Wellcome Sanger Institute Data Sharing"/>
        </authorList>
    </citation>
    <scope>NUCLEOTIDE SEQUENCE [LARGE SCALE GENOMIC DNA]</scope>
</reference>
<dbReference type="Ensembl" id="ENSSFOT00015003705.2">
    <property type="protein sequence ID" value="ENSSFOP00015003643.1"/>
    <property type="gene ID" value="ENSSFOG00015002391.2"/>
</dbReference>
<protein>
    <submittedName>
        <fullName evidence="3">Uncharacterized protein</fullName>
    </submittedName>
</protein>
<dbReference type="OrthoDB" id="9929362at2759"/>
<dbReference type="GeneTree" id="ENSGT00940000178181"/>
<organism evidence="3 4">
    <name type="scientific">Scleropages formosus</name>
    <name type="common">Asian bonytongue</name>
    <name type="synonym">Osteoglossum formosum</name>
    <dbReference type="NCBI Taxonomy" id="113540"/>
    <lineage>
        <taxon>Eukaryota</taxon>
        <taxon>Metazoa</taxon>
        <taxon>Chordata</taxon>
        <taxon>Craniata</taxon>
        <taxon>Vertebrata</taxon>
        <taxon>Euteleostomi</taxon>
        <taxon>Actinopterygii</taxon>
        <taxon>Neopterygii</taxon>
        <taxon>Teleostei</taxon>
        <taxon>Osteoglossocephala</taxon>
        <taxon>Osteoglossomorpha</taxon>
        <taxon>Osteoglossiformes</taxon>
        <taxon>Osteoglossidae</taxon>
        <taxon>Scleropages</taxon>
    </lineage>
</organism>
<accession>A0A8C9R2H0</accession>
<feature type="region of interest" description="Disordered" evidence="1">
    <location>
        <begin position="106"/>
        <end position="126"/>
    </location>
</feature>